<evidence type="ECO:0000256" key="1">
    <source>
        <dbReference type="SAM" id="Phobius"/>
    </source>
</evidence>
<keyword evidence="1" id="KW-0472">Membrane</keyword>
<name>A0ABT2L2C9_9BACL</name>
<accession>A0ABT2L2C9</accession>
<dbReference type="RefSeq" id="WP_034816568.1">
    <property type="nucleotide sequence ID" value="NZ_JANIEK010000051.1"/>
</dbReference>
<feature type="transmembrane region" description="Helical" evidence="1">
    <location>
        <begin position="20"/>
        <end position="40"/>
    </location>
</feature>
<reference evidence="2 3" key="1">
    <citation type="submission" date="2022-07" db="EMBL/GenBank/DDBJ databases">
        <title>Genomic and pangenome structural analysis of the polyextremophile Exiguobacterium.</title>
        <authorList>
            <person name="Shen L."/>
        </authorList>
    </citation>
    <scope>NUCLEOTIDE SEQUENCE [LARGE SCALE GENOMIC DNA]</scope>
    <source>
        <strain evidence="2 3">12_1</strain>
    </source>
</reference>
<feature type="transmembrane region" description="Helical" evidence="1">
    <location>
        <begin position="52"/>
        <end position="72"/>
    </location>
</feature>
<comment type="caution">
    <text evidence="2">The sequence shown here is derived from an EMBL/GenBank/DDBJ whole genome shotgun (WGS) entry which is preliminary data.</text>
</comment>
<keyword evidence="3" id="KW-1185">Reference proteome</keyword>
<keyword evidence="1" id="KW-1133">Transmembrane helix</keyword>
<protein>
    <submittedName>
        <fullName evidence="2">Uncharacterized protein</fullName>
    </submittedName>
</protein>
<evidence type="ECO:0000313" key="2">
    <source>
        <dbReference type="EMBL" id="MCT4796156.1"/>
    </source>
</evidence>
<evidence type="ECO:0000313" key="3">
    <source>
        <dbReference type="Proteomes" id="UP001206821"/>
    </source>
</evidence>
<proteinExistence type="predicted"/>
<gene>
    <name evidence="2" type="ORF">NQG31_11410</name>
</gene>
<dbReference type="Proteomes" id="UP001206821">
    <property type="component" value="Unassembled WGS sequence"/>
</dbReference>
<sequence>MDLKTKWNEFSLKRIIKPSPYWIPALIGTFSLSLIVLLLTKSSFRSIVNNNYFSFQLATTLILATVGIWTVINTTISAKSAAKSLELNLQNKLKDETALIVLIDKRIETPYAPPSAYEHPYTTLNSVIHQAQISAEEKSKHLNTILEDNKKLFTFENSIKAHKNDYFIDVTNIGKGPGMSVKYRVFLNNWMVYSKPYTFYSSDYIRTFPLGYKIEFSTYSQGEGITIDNRYEIDMDVNGKLLYSKPDYEFNHYLPFQNKELVSGEKNFLISNNSFKIELPTEFIVIAKHFAIITNLIESGTAPELVYFPSPQLKVLLEYKDELTLKHNRTDFNQTHNFEYIISIDENSIVVNSDTIKFDLKTTVS</sequence>
<keyword evidence="1" id="KW-0812">Transmembrane</keyword>
<dbReference type="EMBL" id="JANIEK010000051">
    <property type="protein sequence ID" value="MCT4796156.1"/>
    <property type="molecule type" value="Genomic_DNA"/>
</dbReference>
<organism evidence="2 3">
    <name type="scientific">Exiguobacterium alkaliphilum</name>
    <dbReference type="NCBI Taxonomy" id="1428684"/>
    <lineage>
        <taxon>Bacteria</taxon>
        <taxon>Bacillati</taxon>
        <taxon>Bacillota</taxon>
        <taxon>Bacilli</taxon>
        <taxon>Bacillales</taxon>
        <taxon>Bacillales Family XII. Incertae Sedis</taxon>
        <taxon>Exiguobacterium</taxon>
    </lineage>
</organism>